<keyword evidence="11 18" id="KW-0812">Transmembrane</keyword>
<evidence type="ECO:0000313" key="21">
    <source>
        <dbReference type="Proteomes" id="UP000198615"/>
    </source>
</evidence>
<keyword evidence="17" id="KW-1208">Phospholipid metabolism</keyword>
<keyword evidence="14" id="KW-0443">Lipid metabolism</keyword>
<feature type="transmembrane region" description="Helical" evidence="19">
    <location>
        <begin position="26"/>
        <end position="43"/>
    </location>
</feature>
<comment type="pathway">
    <text evidence="4">Lipid metabolism.</text>
</comment>
<protein>
    <recommendedName>
        <fullName evidence="7 18">Phosphatidate cytidylyltransferase</fullName>
        <ecNumber evidence="6 18">2.7.7.41</ecNumber>
    </recommendedName>
</protein>
<reference evidence="20 21" key="1">
    <citation type="submission" date="2016-10" db="EMBL/GenBank/DDBJ databases">
        <authorList>
            <person name="Varghese N."/>
            <person name="Submissions S."/>
        </authorList>
    </citation>
    <scope>NUCLEOTIDE SEQUENCE [LARGE SCALE GENOMIC DNA]</scope>
    <source>
        <strain evidence="20 21">DSM 18839</strain>
    </source>
</reference>
<keyword evidence="8" id="KW-1003">Cell membrane</keyword>
<dbReference type="Proteomes" id="UP000198615">
    <property type="component" value="Unassembled WGS sequence"/>
</dbReference>
<dbReference type="EC" id="2.7.7.41" evidence="6 18"/>
<evidence type="ECO:0000256" key="10">
    <source>
        <dbReference type="ARBA" id="ARBA00022679"/>
    </source>
</evidence>
<keyword evidence="9" id="KW-0444">Lipid biosynthesis</keyword>
<evidence type="ECO:0000256" key="15">
    <source>
        <dbReference type="ARBA" id="ARBA00023136"/>
    </source>
</evidence>
<proteinExistence type="inferred from homology"/>
<feature type="transmembrane region" description="Helical" evidence="19">
    <location>
        <begin position="122"/>
        <end position="140"/>
    </location>
</feature>
<feature type="transmembrane region" description="Helical" evidence="19">
    <location>
        <begin position="263"/>
        <end position="283"/>
    </location>
</feature>
<sequence length="285" mass="29454">MTAGKDDGREAAPVSAARSGDLRKRVVSSLVLVPAAGLLIWAGGSAFDIGILFIAGVMAWEWGALISAPSDRHRTRLVLAIALLVSFVVALLFHVPAGVACALVAVPISVLLARQLRVVGPIWLGVAVIGTVFPALALVWMRSHIDFGLETVIYVIASVAATDIGAYVAGRTIGGPKLMPKVSPSKTWAGLAGGMAGSMLVAAVFTLLHADARGAALVPLAIGIALIAQAGDLLESAVKRHFKVKDSGSLIPGHGGILDRVDGMMTVLPVVALAMWVSGRSVLQW</sequence>
<evidence type="ECO:0000256" key="9">
    <source>
        <dbReference type="ARBA" id="ARBA00022516"/>
    </source>
</evidence>
<keyword evidence="12 18" id="KW-0548">Nucleotidyltransferase</keyword>
<evidence type="ECO:0000256" key="3">
    <source>
        <dbReference type="ARBA" id="ARBA00005119"/>
    </source>
</evidence>
<dbReference type="GO" id="GO:0004605">
    <property type="term" value="F:phosphatidate cytidylyltransferase activity"/>
    <property type="evidence" value="ECO:0007669"/>
    <property type="project" value="UniProtKB-EC"/>
</dbReference>
<evidence type="ECO:0000256" key="17">
    <source>
        <dbReference type="ARBA" id="ARBA00023264"/>
    </source>
</evidence>
<dbReference type="GO" id="GO:0005886">
    <property type="term" value="C:plasma membrane"/>
    <property type="evidence" value="ECO:0007669"/>
    <property type="project" value="UniProtKB-SubCell"/>
</dbReference>
<evidence type="ECO:0000256" key="7">
    <source>
        <dbReference type="ARBA" id="ARBA00019373"/>
    </source>
</evidence>
<feature type="transmembrane region" description="Helical" evidence="19">
    <location>
        <begin position="77"/>
        <end position="110"/>
    </location>
</feature>
<organism evidence="20 21">
    <name type="scientific">Thalassobaculum litoreum DSM 18839</name>
    <dbReference type="NCBI Taxonomy" id="1123362"/>
    <lineage>
        <taxon>Bacteria</taxon>
        <taxon>Pseudomonadati</taxon>
        <taxon>Pseudomonadota</taxon>
        <taxon>Alphaproteobacteria</taxon>
        <taxon>Rhodospirillales</taxon>
        <taxon>Thalassobaculaceae</taxon>
        <taxon>Thalassobaculum</taxon>
    </lineage>
</organism>
<comment type="similarity">
    <text evidence="5 18">Belongs to the CDS family.</text>
</comment>
<dbReference type="Pfam" id="PF01148">
    <property type="entry name" value="CTP_transf_1"/>
    <property type="match status" value="1"/>
</dbReference>
<keyword evidence="10 18" id="KW-0808">Transferase</keyword>
<feature type="transmembrane region" description="Helical" evidence="19">
    <location>
        <begin position="147"/>
        <end position="168"/>
    </location>
</feature>
<evidence type="ECO:0000256" key="4">
    <source>
        <dbReference type="ARBA" id="ARBA00005189"/>
    </source>
</evidence>
<dbReference type="PROSITE" id="PS01315">
    <property type="entry name" value="CDS"/>
    <property type="match status" value="1"/>
</dbReference>
<dbReference type="UniPathway" id="UPA00557">
    <property type="reaction ID" value="UER00614"/>
</dbReference>
<dbReference type="RefSeq" id="WP_051244742.1">
    <property type="nucleotide sequence ID" value="NZ_FNBW01000016.1"/>
</dbReference>
<keyword evidence="21" id="KW-1185">Reference proteome</keyword>
<evidence type="ECO:0000256" key="14">
    <source>
        <dbReference type="ARBA" id="ARBA00023098"/>
    </source>
</evidence>
<comment type="subcellular location">
    <subcellularLocation>
        <location evidence="2">Cell membrane</location>
        <topology evidence="2">Multi-pass membrane protein</topology>
    </subcellularLocation>
</comment>
<dbReference type="PANTHER" id="PTHR46382">
    <property type="entry name" value="PHOSPHATIDATE CYTIDYLYLTRANSFERASE"/>
    <property type="match status" value="1"/>
</dbReference>
<keyword evidence="16" id="KW-0594">Phospholipid biosynthesis</keyword>
<keyword evidence="13 19" id="KW-1133">Transmembrane helix</keyword>
<evidence type="ECO:0000313" key="20">
    <source>
        <dbReference type="EMBL" id="SDG39063.1"/>
    </source>
</evidence>
<evidence type="ECO:0000256" key="18">
    <source>
        <dbReference type="RuleBase" id="RU003938"/>
    </source>
</evidence>
<evidence type="ECO:0000256" key="19">
    <source>
        <dbReference type="SAM" id="Phobius"/>
    </source>
</evidence>
<evidence type="ECO:0000256" key="2">
    <source>
        <dbReference type="ARBA" id="ARBA00004651"/>
    </source>
</evidence>
<dbReference type="EMBL" id="FNBW01000016">
    <property type="protein sequence ID" value="SDG39063.1"/>
    <property type="molecule type" value="Genomic_DNA"/>
</dbReference>
<dbReference type="OrthoDB" id="9799199at2"/>
<comment type="catalytic activity">
    <reaction evidence="1 18">
        <text>a 1,2-diacyl-sn-glycero-3-phosphate + CTP + H(+) = a CDP-1,2-diacyl-sn-glycerol + diphosphate</text>
        <dbReference type="Rhea" id="RHEA:16229"/>
        <dbReference type="ChEBI" id="CHEBI:15378"/>
        <dbReference type="ChEBI" id="CHEBI:33019"/>
        <dbReference type="ChEBI" id="CHEBI:37563"/>
        <dbReference type="ChEBI" id="CHEBI:58332"/>
        <dbReference type="ChEBI" id="CHEBI:58608"/>
        <dbReference type="EC" id="2.7.7.41"/>
    </reaction>
</comment>
<feature type="transmembrane region" description="Helical" evidence="19">
    <location>
        <begin position="49"/>
        <end position="65"/>
    </location>
</feature>
<keyword evidence="15 19" id="KW-0472">Membrane</keyword>
<accession>A0A8G2BLE2</accession>
<comment type="caution">
    <text evidence="20">The sequence shown here is derived from an EMBL/GenBank/DDBJ whole genome shotgun (WGS) entry which is preliminary data.</text>
</comment>
<dbReference type="GO" id="GO:0016024">
    <property type="term" value="P:CDP-diacylglycerol biosynthetic process"/>
    <property type="evidence" value="ECO:0007669"/>
    <property type="project" value="UniProtKB-UniPathway"/>
</dbReference>
<evidence type="ECO:0000256" key="1">
    <source>
        <dbReference type="ARBA" id="ARBA00001698"/>
    </source>
</evidence>
<evidence type="ECO:0000256" key="8">
    <source>
        <dbReference type="ARBA" id="ARBA00022475"/>
    </source>
</evidence>
<comment type="pathway">
    <text evidence="3 18">Phospholipid metabolism; CDP-diacylglycerol biosynthesis; CDP-diacylglycerol from sn-glycerol 3-phosphate: step 3/3.</text>
</comment>
<feature type="transmembrane region" description="Helical" evidence="19">
    <location>
        <begin position="188"/>
        <end position="208"/>
    </location>
</feature>
<dbReference type="AlphaFoldDB" id="A0A8G2BLE2"/>
<evidence type="ECO:0000256" key="11">
    <source>
        <dbReference type="ARBA" id="ARBA00022692"/>
    </source>
</evidence>
<dbReference type="PANTHER" id="PTHR46382:SF1">
    <property type="entry name" value="PHOSPHATIDATE CYTIDYLYLTRANSFERASE"/>
    <property type="match status" value="1"/>
</dbReference>
<dbReference type="InterPro" id="IPR000374">
    <property type="entry name" value="PC_trans"/>
</dbReference>
<evidence type="ECO:0000256" key="16">
    <source>
        <dbReference type="ARBA" id="ARBA00023209"/>
    </source>
</evidence>
<evidence type="ECO:0000256" key="6">
    <source>
        <dbReference type="ARBA" id="ARBA00012487"/>
    </source>
</evidence>
<gene>
    <name evidence="20" type="ORF">SAMN05660686_04227</name>
</gene>
<feature type="transmembrane region" description="Helical" evidence="19">
    <location>
        <begin position="215"/>
        <end position="234"/>
    </location>
</feature>
<evidence type="ECO:0000256" key="5">
    <source>
        <dbReference type="ARBA" id="ARBA00010185"/>
    </source>
</evidence>
<evidence type="ECO:0000256" key="12">
    <source>
        <dbReference type="ARBA" id="ARBA00022695"/>
    </source>
</evidence>
<evidence type="ECO:0000256" key="13">
    <source>
        <dbReference type="ARBA" id="ARBA00022989"/>
    </source>
</evidence>
<name>A0A8G2BLE2_9PROT</name>